<dbReference type="PANTHER" id="PTHR23155:SF1185">
    <property type="entry name" value="DISEASE RESISTANCE RPP8-LIKE PROTEIN 3-RELATED"/>
    <property type="match status" value="1"/>
</dbReference>
<dbReference type="InterPro" id="IPR044974">
    <property type="entry name" value="Disease_R_plants"/>
</dbReference>
<dbReference type="AlphaFoldDB" id="A0AAW2U8M2"/>
<feature type="domain" description="Disease resistance R13L4/SHOC-2-like LRR" evidence="9">
    <location>
        <begin position="373"/>
        <end position="637"/>
    </location>
</feature>
<keyword evidence="3" id="KW-0677">Repeat</keyword>
<comment type="similarity">
    <text evidence="1">Belongs to the disease resistance NB-LRR family.</text>
</comment>
<dbReference type="Gene3D" id="1.20.5.4130">
    <property type="match status" value="1"/>
</dbReference>
<dbReference type="Pfam" id="PF23559">
    <property type="entry name" value="WHD_DRP"/>
    <property type="match status" value="1"/>
</dbReference>
<dbReference type="InterPro" id="IPR055414">
    <property type="entry name" value="LRR_R13L4/SHOC2-like"/>
</dbReference>
<dbReference type="InterPro" id="IPR036388">
    <property type="entry name" value="WH-like_DNA-bd_sf"/>
</dbReference>
<dbReference type="GO" id="GO:0005524">
    <property type="term" value="F:ATP binding"/>
    <property type="evidence" value="ECO:0007669"/>
    <property type="project" value="UniProtKB-KW"/>
</dbReference>
<dbReference type="Pfam" id="PF23598">
    <property type="entry name" value="LRR_14"/>
    <property type="match status" value="1"/>
</dbReference>
<feature type="domain" description="Disease resistance N-terminal" evidence="7">
    <location>
        <begin position="7"/>
        <end position="81"/>
    </location>
</feature>
<evidence type="ECO:0000256" key="4">
    <source>
        <dbReference type="ARBA" id="ARBA00022741"/>
    </source>
</evidence>
<dbReference type="FunFam" id="1.10.10.10:FF:000322">
    <property type="entry name" value="Probable disease resistance protein At1g63360"/>
    <property type="match status" value="1"/>
</dbReference>
<dbReference type="EMBL" id="JACGWJ010000006">
    <property type="protein sequence ID" value="KAL0412937.1"/>
    <property type="molecule type" value="Genomic_DNA"/>
</dbReference>
<keyword evidence="2" id="KW-0433">Leucine-rich repeat</keyword>
<dbReference type="GO" id="GO:0098542">
    <property type="term" value="P:defense response to other organism"/>
    <property type="evidence" value="ECO:0007669"/>
    <property type="project" value="TreeGrafter"/>
</dbReference>
<dbReference type="SUPFAM" id="SSF52058">
    <property type="entry name" value="L domain-like"/>
    <property type="match status" value="1"/>
</dbReference>
<dbReference type="Gene3D" id="1.10.8.430">
    <property type="entry name" value="Helical domain of apoptotic protease-activating factors"/>
    <property type="match status" value="1"/>
</dbReference>
<evidence type="ECO:0000256" key="6">
    <source>
        <dbReference type="ARBA" id="ARBA00022840"/>
    </source>
</evidence>
<dbReference type="Gene3D" id="1.10.10.10">
    <property type="entry name" value="Winged helix-like DNA-binding domain superfamily/Winged helix DNA-binding domain"/>
    <property type="match status" value="1"/>
</dbReference>
<accession>A0AAW2U8M2</accession>
<dbReference type="InterPro" id="IPR027417">
    <property type="entry name" value="P-loop_NTPase"/>
</dbReference>
<evidence type="ECO:0000259" key="9">
    <source>
        <dbReference type="Pfam" id="PF23598"/>
    </source>
</evidence>
<keyword evidence="5" id="KW-0611">Plant defense</keyword>
<evidence type="ECO:0000256" key="5">
    <source>
        <dbReference type="ARBA" id="ARBA00022821"/>
    </source>
</evidence>
<dbReference type="InterPro" id="IPR032675">
    <property type="entry name" value="LRR_dom_sf"/>
</dbReference>
<dbReference type="InterPro" id="IPR042197">
    <property type="entry name" value="Apaf_helical"/>
</dbReference>
<keyword evidence="4" id="KW-0547">Nucleotide-binding</keyword>
<reference evidence="10" key="1">
    <citation type="submission" date="2020-06" db="EMBL/GenBank/DDBJ databases">
        <authorList>
            <person name="Li T."/>
            <person name="Hu X."/>
            <person name="Zhang T."/>
            <person name="Song X."/>
            <person name="Zhang H."/>
            <person name="Dai N."/>
            <person name="Sheng W."/>
            <person name="Hou X."/>
            <person name="Wei L."/>
        </authorList>
    </citation>
    <scope>NUCLEOTIDE SEQUENCE</scope>
    <source>
        <strain evidence="10">G02</strain>
        <tissue evidence="10">Leaf</tissue>
    </source>
</reference>
<dbReference type="SUPFAM" id="SSF52540">
    <property type="entry name" value="P-loop containing nucleoside triphosphate hydrolases"/>
    <property type="match status" value="1"/>
</dbReference>
<dbReference type="InterPro" id="IPR058922">
    <property type="entry name" value="WHD_DRP"/>
</dbReference>
<evidence type="ECO:0000256" key="2">
    <source>
        <dbReference type="ARBA" id="ARBA00022614"/>
    </source>
</evidence>
<comment type="caution">
    <text evidence="10">The sequence shown here is derived from an EMBL/GenBank/DDBJ whole genome shotgun (WGS) entry which is preliminary data.</text>
</comment>
<evidence type="ECO:0000256" key="1">
    <source>
        <dbReference type="ARBA" id="ARBA00008894"/>
    </source>
</evidence>
<dbReference type="Gene3D" id="3.80.10.10">
    <property type="entry name" value="Ribonuclease Inhibitor"/>
    <property type="match status" value="2"/>
</dbReference>
<dbReference type="Pfam" id="PF18052">
    <property type="entry name" value="Rx_N"/>
    <property type="match status" value="1"/>
</dbReference>
<evidence type="ECO:0000256" key="3">
    <source>
        <dbReference type="ARBA" id="ARBA00022737"/>
    </source>
</evidence>
<proteinExistence type="inferred from homology"/>
<dbReference type="CDD" id="cd14798">
    <property type="entry name" value="RX-CC_like"/>
    <property type="match status" value="1"/>
</dbReference>
<evidence type="ECO:0000313" key="10">
    <source>
        <dbReference type="EMBL" id="KAL0412937.1"/>
    </source>
</evidence>
<dbReference type="PANTHER" id="PTHR23155">
    <property type="entry name" value="DISEASE RESISTANCE PROTEIN RP"/>
    <property type="match status" value="1"/>
</dbReference>
<evidence type="ECO:0000259" key="8">
    <source>
        <dbReference type="Pfam" id="PF23559"/>
    </source>
</evidence>
<dbReference type="InterPro" id="IPR038005">
    <property type="entry name" value="RX-like_CC"/>
</dbReference>
<organism evidence="10">
    <name type="scientific">Sesamum radiatum</name>
    <name type="common">Black benniseed</name>
    <dbReference type="NCBI Taxonomy" id="300843"/>
    <lineage>
        <taxon>Eukaryota</taxon>
        <taxon>Viridiplantae</taxon>
        <taxon>Streptophyta</taxon>
        <taxon>Embryophyta</taxon>
        <taxon>Tracheophyta</taxon>
        <taxon>Spermatophyta</taxon>
        <taxon>Magnoliopsida</taxon>
        <taxon>eudicotyledons</taxon>
        <taxon>Gunneridae</taxon>
        <taxon>Pentapetalae</taxon>
        <taxon>asterids</taxon>
        <taxon>lamiids</taxon>
        <taxon>Lamiales</taxon>
        <taxon>Pedaliaceae</taxon>
        <taxon>Sesamum</taxon>
    </lineage>
</organism>
<dbReference type="GO" id="GO:0043531">
    <property type="term" value="F:ADP binding"/>
    <property type="evidence" value="ECO:0007669"/>
    <property type="project" value="InterPro"/>
</dbReference>
<reference evidence="10" key="2">
    <citation type="journal article" date="2024" name="Plant">
        <title>Genomic evolution and insights into agronomic trait innovations of Sesamum species.</title>
        <authorList>
            <person name="Miao H."/>
            <person name="Wang L."/>
            <person name="Qu L."/>
            <person name="Liu H."/>
            <person name="Sun Y."/>
            <person name="Le M."/>
            <person name="Wang Q."/>
            <person name="Wei S."/>
            <person name="Zheng Y."/>
            <person name="Lin W."/>
            <person name="Duan Y."/>
            <person name="Cao H."/>
            <person name="Xiong S."/>
            <person name="Wang X."/>
            <person name="Wei L."/>
            <person name="Li C."/>
            <person name="Ma Q."/>
            <person name="Ju M."/>
            <person name="Zhao R."/>
            <person name="Li G."/>
            <person name="Mu C."/>
            <person name="Tian Q."/>
            <person name="Mei H."/>
            <person name="Zhang T."/>
            <person name="Gao T."/>
            <person name="Zhang H."/>
        </authorList>
    </citation>
    <scope>NUCLEOTIDE SEQUENCE</scope>
    <source>
        <strain evidence="10">G02</strain>
    </source>
</reference>
<name>A0AAW2U8M2_SESRA</name>
<evidence type="ECO:0000259" key="7">
    <source>
        <dbReference type="Pfam" id="PF18052"/>
    </source>
</evidence>
<feature type="domain" description="Disease resistance protein winged helix" evidence="8">
    <location>
        <begin position="228"/>
        <end position="302"/>
    </location>
</feature>
<dbReference type="InterPro" id="IPR041118">
    <property type="entry name" value="Rx_N"/>
</dbReference>
<keyword evidence="6" id="KW-0067">ATP-binding</keyword>
<protein>
    <submittedName>
        <fullName evidence="10">Disease resistance protein RXW24L</fullName>
    </submittedName>
</protein>
<gene>
    <name evidence="10" type="ORF">Sradi_1495400</name>
</gene>
<sequence length="655" mass="75376">MVDSVATVALETLRDLLIEEATFLLGGSGQVEEVQRQLTTIHCFLKDADKRKDRYNSETVRNWVAELRDLSIIAENVLESLSPAFSVPGSSSKVLLTTRNQNIASTEYVHILKGLSEDEGWELLQKIALQTYHPQDLAPSELELLEETGREIVRKCGCIPLSICVVGGTLRQEKTSSDQWKVVCENIDSYLQRGKGVEKNQRVAQILEFSYNVLPYNLKPCFLYLGCFPKDEEIYTEKLYLIWMAEGMISSQDRGRGETLRDVAERYLFKLASRCMVQVTVDEESVYNRFKSCWLHDMIREFCLSKAKEEEFLEVVDMETRGQDESSVCRTSRLAVHSDEIEGDYIRENQNLRSLISPYKQQGRRNWSNFGGISLEMFKQLKILILESHKFKNKKLPNGIKKLILLKHLSIRDSEVDELPKSVCKLPSLQSLDLRVSCGIRLPNSIHEMRHLRHLYLHNNFRTIIGGGKLKLNGLNELETLVGFDSLTDDTTHLHKLPKLQGVFNGKVSDQESLSMIVDHILNHHNRFREIQLVITDSCNINSEEGTNLVGKLLMCHSLTELHICCRVNKLPSYIPKLYQNLVSLGLWDSHIEKDPMEILEKLPTLRYLHLRKNSYVGREMVCRATGFPQLRLLSLNDLPNLEEWRKEQWLIFVV</sequence>